<keyword evidence="2 4" id="KW-0732">Signal</keyword>
<evidence type="ECO:0000313" key="6">
    <source>
        <dbReference type="EMBL" id="MCD7452416.1"/>
    </source>
</evidence>
<dbReference type="PANTHER" id="PTHR48060:SF21">
    <property type="entry name" value="L DOMAIN-LIKE PROTEIN"/>
    <property type="match status" value="1"/>
</dbReference>
<accession>A0ABS8RZZ7</accession>
<keyword evidence="3" id="KW-0677">Repeat</keyword>
<dbReference type="EMBL" id="JACEIK010000207">
    <property type="protein sequence ID" value="MCD7452416.1"/>
    <property type="molecule type" value="Genomic_DNA"/>
</dbReference>
<proteinExistence type="predicted"/>
<protein>
    <recommendedName>
        <fullName evidence="5">Leucine-rich repeat-containing N-terminal plant-type domain-containing protein</fullName>
    </recommendedName>
</protein>
<evidence type="ECO:0000256" key="1">
    <source>
        <dbReference type="ARBA" id="ARBA00022614"/>
    </source>
</evidence>
<name>A0ABS8RZZ7_DATST</name>
<dbReference type="Proteomes" id="UP000823775">
    <property type="component" value="Unassembled WGS sequence"/>
</dbReference>
<organism evidence="6 7">
    <name type="scientific">Datura stramonium</name>
    <name type="common">Jimsonweed</name>
    <name type="synonym">Common thornapple</name>
    <dbReference type="NCBI Taxonomy" id="4076"/>
    <lineage>
        <taxon>Eukaryota</taxon>
        <taxon>Viridiplantae</taxon>
        <taxon>Streptophyta</taxon>
        <taxon>Embryophyta</taxon>
        <taxon>Tracheophyta</taxon>
        <taxon>Spermatophyta</taxon>
        <taxon>Magnoliopsida</taxon>
        <taxon>eudicotyledons</taxon>
        <taxon>Gunneridae</taxon>
        <taxon>Pentapetalae</taxon>
        <taxon>asterids</taxon>
        <taxon>lamiids</taxon>
        <taxon>Solanales</taxon>
        <taxon>Solanaceae</taxon>
        <taxon>Solanoideae</taxon>
        <taxon>Datureae</taxon>
        <taxon>Datura</taxon>
    </lineage>
</organism>
<dbReference type="PANTHER" id="PTHR48060">
    <property type="entry name" value="DNA DAMAGE-REPAIR/TOLERATION PROTEIN DRT100"/>
    <property type="match status" value="1"/>
</dbReference>
<comment type="caution">
    <text evidence="6">The sequence shown here is derived from an EMBL/GenBank/DDBJ whole genome shotgun (WGS) entry which is preliminary data.</text>
</comment>
<reference evidence="6 7" key="1">
    <citation type="journal article" date="2021" name="BMC Genomics">
        <title>Datura genome reveals duplications of psychoactive alkaloid biosynthetic genes and high mutation rate following tissue culture.</title>
        <authorList>
            <person name="Rajewski A."/>
            <person name="Carter-House D."/>
            <person name="Stajich J."/>
            <person name="Litt A."/>
        </authorList>
    </citation>
    <scope>NUCLEOTIDE SEQUENCE [LARGE SCALE GENOMIC DNA]</scope>
    <source>
        <strain evidence="6">AR-01</strain>
    </source>
</reference>
<dbReference type="InterPro" id="IPR032675">
    <property type="entry name" value="LRR_dom_sf"/>
</dbReference>
<dbReference type="InterPro" id="IPR053211">
    <property type="entry name" value="DNA_repair-toleration"/>
</dbReference>
<dbReference type="Pfam" id="PF08263">
    <property type="entry name" value="LRRNT_2"/>
    <property type="match status" value="1"/>
</dbReference>
<keyword evidence="1" id="KW-0433">Leucine-rich repeat</keyword>
<feature type="signal peptide" evidence="4">
    <location>
        <begin position="1"/>
        <end position="21"/>
    </location>
</feature>
<dbReference type="InterPro" id="IPR013210">
    <property type="entry name" value="LRR_N_plant-typ"/>
</dbReference>
<keyword evidence="7" id="KW-1185">Reference proteome</keyword>
<sequence>MRLLLLLFLVLLMHFTHFSAGKQPRIPEYQALLALKTAITDDPQLTLASWNISTSHCTWNGVTCDKCRHVTSLDISGFNLTGTLPPEVGNLRFLQNLSVAVNQFTGPIPVEISFIPNLAYANLSNNIFDDQPSSSPRRELFDGRIPPEYGRFPSLEYLAVSGNELMGEIPPEIGNITTLQQLYVGCYNTFSGNSTKLKLQNLDTLFLQVNSLAGSLTLEIGCLKA</sequence>
<dbReference type="InterPro" id="IPR001611">
    <property type="entry name" value="Leu-rich_rpt"/>
</dbReference>
<evidence type="ECO:0000259" key="5">
    <source>
        <dbReference type="Pfam" id="PF08263"/>
    </source>
</evidence>
<evidence type="ECO:0000256" key="2">
    <source>
        <dbReference type="ARBA" id="ARBA00022729"/>
    </source>
</evidence>
<dbReference type="Gene3D" id="3.80.10.10">
    <property type="entry name" value="Ribonuclease Inhibitor"/>
    <property type="match status" value="2"/>
</dbReference>
<feature type="domain" description="Leucine-rich repeat-containing N-terminal plant-type" evidence="5">
    <location>
        <begin position="28"/>
        <end position="65"/>
    </location>
</feature>
<feature type="chain" id="PRO_5047174226" description="Leucine-rich repeat-containing N-terminal plant-type domain-containing protein" evidence="4">
    <location>
        <begin position="22"/>
        <end position="225"/>
    </location>
</feature>
<dbReference type="Pfam" id="PF00560">
    <property type="entry name" value="LRR_1"/>
    <property type="match status" value="2"/>
</dbReference>
<evidence type="ECO:0000256" key="3">
    <source>
        <dbReference type="ARBA" id="ARBA00022737"/>
    </source>
</evidence>
<evidence type="ECO:0000256" key="4">
    <source>
        <dbReference type="SAM" id="SignalP"/>
    </source>
</evidence>
<dbReference type="SUPFAM" id="SSF52058">
    <property type="entry name" value="L domain-like"/>
    <property type="match status" value="1"/>
</dbReference>
<evidence type="ECO:0000313" key="7">
    <source>
        <dbReference type="Proteomes" id="UP000823775"/>
    </source>
</evidence>
<gene>
    <name evidence="6" type="ORF">HAX54_016521</name>
</gene>